<keyword evidence="2 5" id="KW-0813">Transport</keyword>
<dbReference type="EMBL" id="JAEAOA010001954">
    <property type="protein sequence ID" value="KAK3579231.1"/>
    <property type="molecule type" value="Genomic_DNA"/>
</dbReference>
<organism evidence="8 9">
    <name type="scientific">Potamilus streckersoni</name>
    <dbReference type="NCBI Taxonomy" id="2493646"/>
    <lineage>
        <taxon>Eukaryota</taxon>
        <taxon>Metazoa</taxon>
        <taxon>Spiralia</taxon>
        <taxon>Lophotrochozoa</taxon>
        <taxon>Mollusca</taxon>
        <taxon>Bivalvia</taxon>
        <taxon>Autobranchia</taxon>
        <taxon>Heteroconchia</taxon>
        <taxon>Palaeoheterodonta</taxon>
        <taxon>Unionida</taxon>
        <taxon>Unionoidea</taxon>
        <taxon>Unionidae</taxon>
        <taxon>Ambleminae</taxon>
        <taxon>Lampsilini</taxon>
        <taxon>Potamilus</taxon>
    </lineage>
</organism>
<dbReference type="InterPro" id="IPR016159">
    <property type="entry name" value="Cullin_repeat-like_dom_sf"/>
</dbReference>
<reference evidence="8" key="3">
    <citation type="submission" date="2023-05" db="EMBL/GenBank/DDBJ databases">
        <authorList>
            <person name="Smith C.H."/>
        </authorList>
    </citation>
    <scope>NUCLEOTIDE SEQUENCE</scope>
    <source>
        <strain evidence="8">CHS0354</strain>
        <tissue evidence="8">Mantle</tissue>
    </source>
</reference>
<evidence type="ECO:0000256" key="5">
    <source>
        <dbReference type="RuleBase" id="RU365026"/>
    </source>
</evidence>
<dbReference type="Proteomes" id="UP001195483">
    <property type="component" value="Unassembled WGS sequence"/>
</dbReference>
<feature type="domain" description="Exocyst complex subunit Exo70 C-terminal" evidence="7">
    <location>
        <begin position="321"/>
        <end position="684"/>
    </location>
</feature>
<dbReference type="GO" id="GO:0000145">
    <property type="term" value="C:exocyst"/>
    <property type="evidence" value="ECO:0007669"/>
    <property type="project" value="InterPro"/>
</dbReference>
<comment type="similarity">
    <text evidence="1 5">Belongs to the EXO70 family.</text>
</comment>
<accession>A0AAE0RTD9</accession>
<reference evidence="8" key="1">
    <citation type="journal article" date="2021" name="Genome Biol. Evol.">
        <title>A High-Quality Reference Genome for a Parasitic Bivalve with Doubly Uniparental Inheritance (Bivalvia: Unionida).</title>
        <authorList>
            <person name="Smith C.H."/>
        </authorList>
    </citation>
    <scope>NUCLEOTIDE SEQUENCE</scope>
    <source>
        <strain evidence="8">CHS0354</strain>
    </source>
</reference>
<evidence type="ECO:0000256" key="1">
    <source>
        <dbReference type="ARBA" id="ARBA00006756"/>
    </source>
</evidence>
<keyword evidence="9" id="KW-1185">Reference proteome</keyword>
<evidence type="ECO:0000256" key="4">
    <source>
        <dbReference type="ARBA" id="ARBA00026169"/>
    </source>
</evidence>
<dbReference type="GO" id="GO:0015031">
    <property type="term" value="P:protein transport"/>
    <property type="evidence" value="ECO:0007669"/>
    <property type="project" value="UniProtKB-KW"/>
</dbReference>
<comment type="caution">
    <text evidence="8">The sequence shown here is derived from an EMBL/GenBank/DDBJ whole genome shotgun (WGS) entry which is preliminary data.</text>
</comment>
<evidence type="ECO:0000313" key="8">
    <source>
        <dbReference type="EMBL" id="KAK3579231.1"/>
    </source>
</evidence>
<dbReference type="AlphaFoldDB" id="A0AAE0RTD9"/>
<dbReference type="GO" id="GO:0005546">
    <property type="term" value="F:phosphatidylinositol-4,5-bisphosphate binding"/>
    <property type="evidence" value="ECO:0007669"/>
    <property type="project" value="InterPro"/>
</dbReference>
<sequence>MDDIAMIKEDIDSKLEREMTNLSLLKETLNRSNTNTHNMLGILNSFESRLKKMESTIVPVYNETENLRCRQENLEKAMITLENVLGYYHVSQEIGMLIKEGPESVGLDRYIGLMDKLLSALNYFKKSSQNSFEFGELFQLFDKGMQLLNGYFQTLLLRHGRPVPPVIILDMLAPDEELSEESEMPLEHLPAKVIEDLGEIARWLTANTVEPPFTKEYVSCRSLILTSSLKGLKEHLKSASGGSITVSVAPHSPAMVSKFRTAKDTPARMNIKRIVQYTKKASTGLLKSPFEPGHRRQGSNTDTYKEEGPDIDIEIYITELSALQKLMQSELQLLNRIIPEKLQRSTFDTVVQPGLEVVYQEGEALANNAKKSIGKHEFTAVVSIFPVVRHLRVIKPETDRILEGCQAPTRAKLAGLLSLLGSTGAKAMEEFVTTIKTDLQTNLPKDGTVHQLTSQTLIFLEQLRDYSDTVGAMLLMHGEQAVPTEAVDEKKSRMKLADYITKVLSSLGLSLSNKAENYSDIHLRPILMMNNYNYIIKSLKRSGLIDLVHQLNSKVESYYEDQIREQKRAYSLSWSKVMHYLLEVNEPMSMQRTMNPDTKLKEKERQNIKDKFSGFNKELEDIFRIQKGYAIPDTELRAQLKKDNVEYILPSYKIFLEKYQRLSFTKNPEKYIKYKVEDVEAILNKFFDAAA</sequence>
<feature type="region of interest" description="Disordered" evidence="6">
    <location>
        <begin position="286"/>
        <end position="306"/>
    </location>
</feature>
<dbReference type="PANTHER" id="PTHR12542:SF41">
    <property type="entry name" value="EXOCYST COMPLEX COMPONENT 7"/>
    <property type="match status" value="1"/>
</dbReference>
<evidence type="ECO:0000256" key="3">
    <source>
        <dbReference type="ARBA" id="ARBA00022483"/>
    </source>
</evidence>
<comment type="function">
    <text evidence="5">Component of the exocyst complex involved in the docking of exocytic vesicles with fusion sites on the plasma membrane.</text>
</comment>
<keyword evidence="3 5" id="KW-0268">Exocytosis</keyword>
<dbReference type="Pfam" id="PF03081">
    <property type="entry name" value="Exo70_C"/>
    <property type="match status" value="1"/>
</dbReference>
<name>A0AAE0RTD9_9BIVA</name>
<evidence type="ECO:0000313" key="9">
    <source>
        <dbReference type="Proteomes" id="UP001195483"/>
    </source>
</evidence>
<evidence type="ECO:0000256" key="6">
    <source>
        <dbReference type="SAM" id="MobiDB-lite"/>
    </source>
</evidence>
<evidence type="ECO:0000256" key="2">
    <source>
        <dbReference type="ARBA" id="ARBA00022448"/>
    </source>
</evidence>
<reference evidence="8" key="2">
    <citation type="journal article" date="2021" name="Genome Biol. Evol.">
        <title>Developing a high-quality reference genome for a parasitic bivalve with doubly uniparental inheritance (Bivalvia: Unionida).</title>
        <authorList>
            <person name="Smith C.H."/>
        </authorList>
    </citation>
    <scope>NUCLEOTIDE SEQUENCE</scope>
    <source>
        <strain evidence="8">CHS0354</strain>
        <tissue evidence="8">Mantle</tissue>
    </source>
</reference>
<keyword evidence="5" id="KW-0653">Protein transport</keyword>
<dbReference type="SUPFAM" id="SSF74788">
    <property type="entry name" value="Cullin repeat-like"/>
    <property type="match status" value="1"/>
</dbReference>
<proteinExistence type="inferred from homology"/>
<dbReference type="InterPro" id="IPR004140">
    <property type="entry name" value="Exo70"/>
</dbReference>
<dbReference type="InterPro" id="IPR046364">
    <property type="entry name" value="Exo70_C"/>
</dbReference>
<evidence type="ECO:0000259" key="7">
    <source>
        <dbReference type="Pfam" id="PF03081"/>
    </source>
</evidence>
<dbReference type="Gene3D" id="1.20.1280.170">
    <property type="entry name" value="Exocyst complex component Exo70"/>
    <property type="match status" value="2"/>
</dbReference>
<dbReference type="PANTHER" id="PTHR12542">
    <property type="entry name" value="EXOCYST COMPLEX PROTEIN EXO70"/>
    <property type="match status" value="1"/>
</dbReference>
<protein>
    <recommendedName>
        <fullName evidence="4 5">Exocyst complex component 7</fullName>
    </recommendedName>
    <alternativeName>
        <fullName evidence="5">Exocyst complex component Exo70</fullName>
    </alternativeName>
</protein>
<gene>
    <name evidence="8" type="ORF">CHS0354_033301</name>
</gene>
<dbReference type="Pfam" id="PF20669">
    <property type="entry name" value="Exo70_N"/>
    <property type="match status" value="1"/>
</dbReference>
<dbReference type="GO" id="GO:0006887">
    <property type="term" value="P:exocytosis"/>
    <property type="evidence" value="ECO:0007669"/>
    <property type="project" value="UniProtKB-KW"/>
</dbReference>